<organism evidence="1 2">
    <name type="scientific">Diaphorobacter aerolatus</name>
    <dbReference type="NCBI Taxonomy" id="1288495"/>
    <lineage>
        <taxon>Bacteria</taxon>
        <taxon>Pseudomonadati</taxon>
        <taxon>Pseudomonadota</taxon>
        <taxon>Betaproteobacteria</taxon>
        <taxon>Burkholderiales</taxon>
        <taxon>Comamonadaceae</taxon>
        <taxon>Diaphorobacter</taxon>
    </lineage>
</organism>
<dbReference type="Gene3D" id="3.40.50.300">
    <property type="entry name" value="P-loop containing nucleotide triphosphate hydrolases"/>
    <property type="match status" value="1"/>
</dbReference>
<keyword evidence="2" id="KW-1185">Reference proteome</keyword>
<dbReference type="Pfam" id="PF13207">
    <property type="entry name" value="AAA_17"/>
    <property type="match status" value="1"/>
</dbReference>
<sequence>MTILIAGAHGVGKTFLAKPAAQELGLRYATASQLIREERGLATWTATRQVTDIDQNQVALINAVARILTSGETLLLDGHFVLRSSPHVHHRLASDVFRGLQCRRIVLLTAPAETLLNRLRERGDETWTSTELEAFSAAELQQAKLVAADLAVPLTVLDLPDAGRFRLALA</sequence>
<proteinExistence type="predicted"/>
<protein>
    <submittedName>
        <fullName evidence="1">AAA family ATPase</fullName>
    </submittedName>
</protein>
<dbReference type="SUPFAM" id="SSF52540">
    <property type="entry name" value="P-loop containing nucleoside triphosphate hydrolases"/>
    <property type="match status" value="1"/>
</dbReference>
<accession>A0A7H0GJH1</accession>
<dbReference type="EMBL" id="CP060783">
    <property type="protein sequence ID" value="QNP48437.1"/>
    <property type="molecule type" value="Genomic_DNA"/>
</dbReference>
<dbReference type="Proteomes" id="UP000516028">
    <property type="component" value="Chromosome"/>
</dbReference>
<evidence type="ECO:0000313" key="2">
    <source>
        <dbReference type="Proteomes" id="UP000516028"/>
    </source>
</evidence>
<dbReference type="KEGG" id="daer:H9K75_21230"/>
<gene>
    <name evidence="1" type="ORF">H9K75_21230</name>
</gene>
<reference evidence="1 2" key="1">
    <citation type="submission" date="2020-08" db="EMBL/GenBank/DDBJ databases">
        <title>Genome sequence of Diaphorobacter aerolatus KACC 16536T.</title>
        <authorList>
            <person name="Hyun D.-W."/>
            <person name="Bae J.-W."/>
        </authorList>
    </citation>
    <scope>NUCLEOTIDE SEQUENCE [LARGE SCALE GENOMIC DNA]</scope>
    <source>
        <strain evidence="1 2">KACC 16536</strain>
    </source>
</reference>
<dbReference type="RefSeq" id="WP_187724035.1">
    <property type="nucleotide sequence ID" value="NZ_CP060783.1"/>
</dbReference>
<dbReference type="AlphaFoldDB" id="A0A7H0GJH1"/>
<name>A0A7H0GJH1_9BURK</name>
<dbReference type="InterPro" id="IPR027417">
    <property type="entry name" value="P-loop_NTPase"/>
</dbReference>
<evidence type="ECO:0000313" key="1">
    <source>
        <dbReference type="EMBL" id="QNP48437.1"/>
    </source>
</evidence>